<evidence type="ECO:0000256" key="1">
    <source>
        <dbReference type="ARBA" id="ARBA00004370"/>
    </source>
</evidence>
<protein>
    <submittedName>
        <fullName evidence="7">Mechanosensitive ion channel</fullName>
    </submittedName>
</protein>
<gene>
    <name evidence="7" type="ORF">PBV87_22555</name>
</gene>
<dbReference type="Gene3D" id="2.30.30.60">
    <property type="match status" value="1"/>
</dbReference>
<keyword evidence="3 5" id="KW-1133">Transmembrane helix</keyword>
<feature type="domain" description="Mechanosensitive ion channel MscS" evidence="6">
    <location>
        <begin position="97"/>
        <end position="171"/>
    </location>
</feature>
<reference evidence="7" key="1">
    <citation type="journal article" date="2023" name="Int. J. Syst. Evol. Microbiol.">
        <title>&lt;i&gt;Holtiella tumoricola&lt;/i&gt; gen. nov. sp. nov., isolated from a human clinical sample.</title>
        <authorList>
            <person name="Allen-Vercoe E."/>
            <person name="Daigneault M.C."/>
            <person name="Vancuren S.J."/>
            <person name="Cochrane K."/>
            <person name="O'Neal L.L."/>
            <person name="Sankaranarayanan K."/>
            <person name="Lawson P.A."/>
        </authorList>
    </citation>
    <scope>NUCLEOTIDE SEQUENCE</scope>
    <source>
        <strain evidence="7">CC70A</strain>
    </source>
</reference>
<dbReference type="Pfam" id="PF00924">
    <property type="entry name" value="MS_channel_2nd"/>
    <property type="match status" value="1"/>
</dbReference>
<keyword evidence="2 5" id="KW-0812">Transmembrane</keyword>
<evidence type="ECO:0000256" key="2">
    <source>
        <dbReference type="ARBA" id="ARBA00022692"/>
    </source>
</evidence>
<evidence type="ECO:0000313" key="7">
    <source>
        <dbReference type="EMBL" id="MDA3734255.1"/>
    </source>
</evidence>
<dbReference type="EMBL" id="JAQIFT010000076">
    <property type="protein sequence ID" value="MDA3734255.1"/>
    <property type="molecule type" value="Genomic_DNA"/>
</dbReference>
<dbReference type="AlphaFoldDB" id="A0AA42J3L7"/>
<dbReference type="PANTHER" id="PTHR30566:SF5">
    <property type="entry name" value="MECHANOSENSITIVE ION CHANNEL PROTEIN 1, MITOCHONDRIAL-RELATED"/>
    <property type="match status" value="1"/>
</dbReference>
<keyword evidence="8" id="KW-1185">Reference proteome</keyword>
<evidence type="ECO:0000256" key="4">
    <source>
        <dbReference type="ARBA" id="ARBA00023136"/>
    </source>
</evidence>
<dbReference type="PANTHER" id="PTHR30566">
    <property type="entry name" value="YNAI-RELATED MECHANOSENSITIVE ION CHANNEL"/>
    <property type="match status" value="1"/>
</dbReference>
<dbReference type="GO" id="GO:0055085">
    <property type="term" value="P:transmembrane transport"/>
    <property type="evidence" value="ECO:0007669"/>
    <property type="project" value="InterPro"/>
</dbReference>
<name>A0AA42J3L7_9FIRM</name>
<proteinExistence type="predicted"/>
<dbReference type="GO" id="GO:0016020">
    <property type="term" value="C:membrane"/>
    <property type="evidence" value="ECO:0007669"/>
    <property type="project" value="UniProtKB-SubCell"/>
</dbReference>
<feature type="transmembrane region" description="Helical" evidence="5">
    <location>
        <begin position="56"/>
        <end position="73"/>
    </location>
</feature>
<evidence type="ECO:0000313" key="8">
    <source>
        <dbReference type="Proteomes" id="UP001169242"/>
    </source>
</evidence>
<sequence length="282" mass="32907">MEWFIKMLSTYEGIIGNIGFTFIILLISEVFRKTVVKRVIKSKEDIKEQYNKRKSINGVFILLDILLVGTIWYRWSTYIVTFIGVFSAGLAIAMKEVIINIVGGIYIIWAKPFQIGERIEINGYIGDVVDLGFFQFSMLEVGNRVGGEQSTGRIVQVPNMQIFSVPIENYEKGFKYIWHEIKVEVKKDSDWEKAKIILQELLEELTEEITIEAKKQIEHAGKKYLIYYSYLTPIVYTSFSNEKVILTGRFLCEPRQTRVIENNIWEKFLKTIEINEEKIELK</sequence>
<dbReference type="Proteomes" id="UP001169242">
    <property type="component" value="Unassembled WGS sequence"/>
</dbReference>
<comment type="subcellular location">
    <subcellularLocation>
        <location evidence="1">Membrane</location>
    </subcellularLocation>
</comment>
<comment type="caution">
    <text evidence="7">The sequence shown here is derived from an EMBL/GenBank/DDBJ whole genome shotgun (WGS) entry which is preliminary data.</text>
</comment>
<dbReference type="InterPro" id="IPR010920">
    <property type="entry name" value="LSM_dom_sf"/>
</dbReference>
<accession>A0AA42J3L7</accession>
<evidence type="ECO:0000256" key="5">
    <source>
        <dbReference type="SAM" id="Phobius"/>
    </source>
</evidence>
<keyword evidence="4 5" id="KW-0472">Membrane</keyword>
<organism evidence="7 8">
    <name type="scientific">Holtiella tumoricola</name>
    <dbReference type="NCBI Taxonomy" id="3018743"/>
    <lineage>
        <taxon>Bacteria</taxon>
        <taxon>Bacillati</taxon>
        <taxon>Bacillota</taxon>
        <taxon>Clostridia</taxon>
        <taxon>Lachnospirales</taxon>
        <taxon>Cellulosilyticaceae</taxon>
        <taxon>Holtiella</taxon>
    </lineage>
</organism>
<dbReference type="InterPro" id="IPR023408">
    <property type="entry name" value="MscS_beta-dom_sf"/>
</dbReference>
<feature type="transmembrane region" description="Helical" evidence="5">
    <location>
        <begin position="14"/>
        <end position="35"/>
    </location>
</feature>
<evidence type="ECO:0000259" key="6">
    <source>
        <dbReference type="Pfam" id="PF00924"/>
    </source>
</evidence>
<dbReference type="SUPFAM" id="SSF50182">
    <property type="entry name" value="Sm-like ribonucleoproteins"/>
    <property type="match status" value="1"/>
</dbReference>
<dbReference type="InterPro" id="IPR006685">
    <property type="entry name" value="MscS_channel_2nd"/>
</dbReference>
<evidence type="ECO:0000256" key="3">
    <source>
        <dbReference type="ARBA" id="ARBA00022989"/>
    </source>
</evidence>
<feature type="transmembrane region" description="Helical" evidence="5">
    <location>
        <begin position="79"/>
        <end position="109"/>
    </location>
</feature>
<dbReference type="RefSeq" id="WP_053982498.1">
    <property type="nucleotide sequence ID" value="NZ_JAQIFT010000076.1"/>
</dbReference>